<dbReference type="RefSeq" id="WP_072744998.1">
    <property type="nucleotide sequence ID" value="NZ_FQXR01000014.1"/>
</dbReference>
<protein>
    <recommendedName>
        <fullName evidence="3">lipoate--protein ligase</fullName>
        <ecNumber evidence="3">6.3.1.20</ecNumber>
    </recommendedName>
</protein>
<comment type="catalytic activity">
    <reaction evidence="7">
        <text>L-lysyl-[lipoyl-carrier protein] + (R)-lipoate + ATP = N(6)-[(R)-lipoyl]-L-lysyl-[lipoyl-carrier protein] + AMP + diphosphate + H(+)</text>
        <dbReference type="Rhea" id="RHEA:49288"/>
        <dbReference type="Rhea" id="RHEA-COMP:10500"/>
        <dbReference type="Rhea" id="RHEA-COMP:10502"/>
        <dbReference type="ChEBI" id="CHEBI:15378"/>
        <dbReference type="ChEBI" id="CHEBI:29969"/>
        <dbReference type="ChEBI" id="CHEBI:30616"/>
        <dbReference type="ChEBI" id="CHEBI:33019"/>
        <dbReference type="ChEBI" id="CHEBI:83088"/>
        <dbReference type="ChEBI" id="CHEBI:83099"/>
        <dbReference type="ChEBI" id="CHEBI:456215"/>
        <dbReference type="EC" id="6.3.1.20"/>
    </reaction>
</comment>
<evidence type="ECO:0000313" key="9">
    <source>
        <dbReference type="EMBL" id="SHI14143.1"/>
    </source>
</evidence>
<accession>A0A1M5YRE1</accession>
<evidence type="ECO:0000256" key="4">
    <source>
        <dbReference type="ARBA" id="ARBA00022598"/>
    </source>
</evidence>
<dbReference type="Pfam" id="PF21948">
    <property type="entry name" value="LplA-B_cat"/>
    <property type="match status" value="1"/>
</dbReference>
<evidence type="ECO:0000256" key="7">
    <source>
        <dbReference type="ARBA" id="ARBA00048037"/>
    </source>
</evidence>
<evidence type="ECO:0000313" key="10">
    <source>
        <dbReference type="Proteomes" id="UP000184389"/>
    </source>
</evidence>
<keyword evidence="10" id="KW-1185">Reference proteome</keyword>
<dbReference type="InterPro" id="IPR045864">
    <property type="entry name" value="aa-tRNA-synth_II/BPL/LPL"/>
</dbReference>
<keyword evidence="5" id="KW-0547">Nucleotide-binding</keyword>
<dbReference type="NCBIfam" id="TIGR00545">
    <property type="entry name" value="lipoyltrans"/>
    <property type="match status" value="1"/>
</dbReference>
<evidence type="ECO:0000256" key="6">
    <source>
        <dbReference type="ARBA" id="ARBA00022840"/>
    </source>
</evidence>
<keyword evidence="4 9" id="KW-0436">Ligase</keyword>
<evidence type="ECO:0000256" key="3">
    <source>
        <dbReference type="ARBA" id="ARBA00012367"/>
    </source>
</evidence>
<proteinExistence type="predicted"/>
<dbReference type="GO" id="GO:0016979">
    <property type="term" value="F:lipoate-protein ligase activity"/>
    <property type="evidence" value="ECO:0007669"/>
    <property type="project" value="UniProtKB-EC"/>
</dbReference>
<dbReference type="InterPro" id="IPR004143">
    <property type="entry name" value="BPL_LPL_catalytic"/>
</dbReference>
<dbReference type="PANTHER" id="PTHR12561">
    <property type="entry name" value="LIPOATE-PROTEIN LIGASE"/>
    <property type="match status" value="1"/>
</dbReference>
<dbReference type="SUPFAM" id="SSF55681">
    <property type="entry name" value="Class II aaRS and biotin synthetases"/>
    <property type="match status" value="1"/>
</dbReference>
<gene>
    <name evidence="9" type="ORF">SAMN02745180_02362</name>
</gene>
<sequence>MIYIKNDCNKPQFNLALEEYVFNYLDQFDEIFLLWINEPTIVVGKHQNTIEEINIQYVKENNINVVRRLSGGGAVYHDLGNLNYTIISKNKDSNGFDFKTFSQPVIEVLADLGIHAEFTGRNDIVIDGKKFCGNAQYMRKGRVLHHGAILFDVELDVLAKALKVSQDKIVSKGVKSVRSRVTNIKEHLKEDITIEDFKELLLKHMFKDKEDMEVYELTEEDLKNINKLMEERYMTWDWVYGQSPEFNIRKDRRFPSGKVEILIDVDNGFIKDIKFYGDFFGHGDLKDVEEKLVDIKYSEDEINEALKSIDVGYYFSGISQDELLKAIID</sequence>
<dbReference type="CDD" id="cd16443">
    <property type="entry name" value="LplA"/>
    <property type="match status" value="1"/>
</dbReference>
<dbReference type="GO" id="GO:0005524">
    <property type="term" value="F:ATP binding"/>
    <property type="evidence" value="ECO:0007669"/>
    <property type="project" value="UniProtKB-KW"/>
</dbReference>
<dbReference type="GO" id="GO:0009249">
    <property type="term" value="P:protein lipoylation"/>
    <property type="evidence" value="ECO:0007669"/>
    <property type="project" value="InterPro"/>
</dbReference>
<organism evidence="9 10">
    <name type="scientific">Sporanaerobacter acetigenes DSM 13106</name>
    <dbReference type="NCBI Taxonomy" id="1123281"/>
    <lineage>
        <taxon>Bacteria</taxon>
        <taxon>Bacillati</taxon>
        <taxon>Bacillota</taxon>
        <taxon>Tissierellia</taxon>
        <taxon>Tissierellales</taxon>
        <taxon>Sporanaerobacteraceae</taxon>
        <taxon>Sporanaerobacter</taxon>
    </lineage>
</organism>
<reference evidence="9 10" key="1">
    <citation type="submission" date="2016-11" db="EMBL/GenBank/DDBJ databases">
        <authorList>
            <person name="Jaros S."/>
            <person name="Januszkiewicz K."/>
            <person name="Wedrychowicz H."/>
        </authorList>
    </citation>
    <scope>NUCLEOTIDE SEQUENCE [LARGE SCALE GENOMIC DNA]</scope>
    <source>
        <strain evidence="9 10">DSM 13106</strain>
    </source>
</reference>
<feature type="domain" description="BPL/LPL catalytic" evidence="8">
    <location>
        <begin position="26"/>
        <end position="213"/>
    </location>
</feature>
<dbReference type="PROSITE" id="PS51733">
    <property type="entry name" value="BPL_LPL_CATALYTIC"/>
    <property type="match status" value="1"/>
</dbReference>
<dbReference type="InterPro" id="IPR019491">
    <property type="entry name" value="Lipoate_protein_ligase_C"/>
</dbReference>
<dbReference type="EMBL" id="FQXR01000014">
    <property type="protein sequence ID" value="SHI14143.1"/>
    <property type="molecule type" value="Genomic_DNA"/>
</dbReference>
<dbReference type="Gene3D" id="3.30.390.50">
    <property type="entry name" value="CO dehydrogenase flavoprotein, C-terminal domain"/>
    <property type="match status" value="1"/>
</dbReference>
<dbReference type="GO" id="GO:0017118">
    <property type="term" value="F:lipoyltransferase activity"/>
    <property type="evidence" value="ECO:0007669"/>
    <property type="project" value="TreeGrafter"/>
</dbReference>
<dbReference type="AlphaFoldDB" id="A0A1M5YRE1"/>
<evidence type="ECO:0000256" key="2">
    <source>
        <dbReference type="ARBA" id="ARBA00005124"/>
    </source>
</evidence>
<dbReference type="FunFam" id="3.30.930.10:FF:000072">
    <property type="entry name" value="Lipoate--protein ligase"/>
    <property type="match status" value="1"/>
</dbReference>
<dbReference type="OrthoDB" id="9788148at2"/>
<dbReference type="GO" id="GO:0005737">
    <property type="term" value="C:cytoplasm"/>
    <property type="evidence" value="ECO:0007669"/>
    <property type="project" value="TreeGrafter"/>
</dbReference>
<comment type="pathway">
    <text evidence="2">Protein modification; protein lipoylation via exogenous pathway; protein N(6)-(lipoyl)lysine from lipoate: step 1/2.</text>
</comment>
<dbReference type="EC" id="6.3.1.20" evidence="3"/>
<dbReference type="Gene3D" id="3.30.930.10">
    <property type="entry name" value="Bira Bifunctional Protein, Domain 2"/>
    <property type="match status" value="1"/>
</dbReference>
<dbReference type="PANTHER" id="PTHR12561:SF3">
    <property type="entry name" value="LIPOYLTRANSFERASE 1, MITOCHONDRIAL"/>
    <property type="match status" value="1"/>
</dbReference>
<dbReference type="SUPFAM" id="SSF82649">
    <property type="entry name" value="SufE/NifU"/>
    <property type="match status" value="1"/>
</dbReference>
<dbReference type="UniPathway" id="UPA00537">
    <property type="reaction ID" value="UER00594"/>
</dbReference>
<dbReference type="Proteomes" id="UP000184389">
    <property type="component" value="Unassembled WGS sequence"/>
</dbReference>
<evidence type="ECO:0000256" key="5">
    <source>
        <dbReference type="ARBA" id="ARBA00022741"/>
    </source>
</evidence>
<dbReference type="STRING" id="1123281.SAMN02745180_02362"/>
<evidence type="ECO:0000256" key="1">
    <source>
        <dbReference type="ARBA" id="ARBA00005085"/>
    </source>
</evidence>
<comment type="pathway">
    <text evidence="1">Protein modification; protein lipoylation via exogenous pathway; protein N(6)-(lipoyl)lysine from lipoate: step 2/2.</text>
</comment>
<keyword evidence="6" id="KW-0067">ATP-binding</keyword>
<name>A0A1M5YRE1_9FIRM</name>
<dbReference type="InterPro" id="IPR004562">
    <property type="entry name" value="LipoylTrfase_LipoateP_Ligase"/>
</dbReference>
<evidence type="ECO:0000259" key="8">
    <source>
        <dbReference type="PROSITE" id="PS51733"/>
    </source>
</evidence>
<dbReference type="Pfam" id="PF10437">
    <property type="entry name" value="Lip_prot_lig_C"/>
    <property type="match status" value="1"/>
</dbReference>